<proteinExistence type="predicted"/>
<reference evidence="6" key="1">
    <citation type="submission" date="2017-02" db="UniProtKB">
        <authorList>
            <consortium name="WormBaseParasite"/>
        </authorList>
    </citation>
    <scope>IDENTIFICATION</scope>
</reference>
<evidence type="ECO:0000313" key="6">
    <source>
        <dbReference type="WBParaSite" id="BPAG_0000907201-mRNA-1"/>
    </source>
</evidence>
<sequence length="265" mass="29018">MVNDIERIRERLLCTEKLKYLAFFGVATSAFIAIDRSLELFKRLSERNLKQKREDNFDQLIKKRQVETIAVQHDHRVQLDQRVAMGKMVWMGYQEAMEYRELMKLISALNVTKRDVGSPGPVGPKGPPGVPGLNADGGFARTSRTKGQPGIDGHIVKQPGPPDFQVYLSKRILITMKDETLQYDMMLSGPQGPVGTPGVQGLPGIPGPSDCLLAQITGEQDPPRDPDIPGLDGCPGFPGKKGTTGKRGPSESCVHCPNARTAPGY</sequence>
<evidence type="ECO:0000256" key="1">
    <source>
        <dbReference type="ARBA" id="ARBA00022737"/>
    </source>
</evidence>
<keyword evidence="1" id="KW-0677">Repeat</keyword>
<protein>
    <submittedName>
        <fullName evidence="6">Col_cuticle_N domain-containing protein</fullName>
    </submittedName>
</protein>
<evidence type="ECO:0000256" key="3">
    <source>
        <dbReference type="SAM" id="Phobius"/>
    </source>
</evidence>
<evidence type="ECO:0000313" key="4">
    <source>
        <dbReference type="EMBL" id="VDN90220.1"/>
    </source>
</evidence>
<gene>
    <name evidence="4" type="ORF">BPAG_LOCUS9034</name>
</gene>
<feature type="region of interest" description="Disordered" evidence="2">
    <location>
        <begin position="219"/>
        <end position="265"/>
    </location>
</feature>
<reference evidence="4 5" key="2">
    <citation type="submission" date="2018-11" db="EMBL/GenBank/DDBJ databases">
        <authorList>
            <consortium name="Pathogen Informatics"/>
        </authorList>
    </citation>
    <scope>NUCLEOTIDE SEQUENCE [LARGE SCALE GENOMIC DNA]</scope>
</reference>
<name>A0A0N4TL27_BRUPA</name>
<feature type="transmembrane region" description="Helical" evidence="3">
    <location>
        <begin position="20"/>
        <end position="38"/>
    </location>
</feature>
<dbReference type="PANTHER" id="PTHR24637:SF421">
    <property type="entry name" value="CUTICLE COLLAGEN DPY-2"/>
    <property type="match status" value="1"/>
</dbReference>
<dbReference type="WBParaSite" id="BPAG_0000907201-mRNA-1">
    <property type="protein sequence ID" value="BPAG_0000907201-mRNA-1"/>
    <property type="gene ID" value="BPAG_0000907201"/>
</dbReference>
<dbReference type="Proteomes" id="UP000278627">
    <property type="component" value="Unassembled WGS sequence"/>
</dbReference>
<organism evidence="6">
    <name type="scientific">Brugia pahangi</name>
    <name type="common">Filarial nematode worm</name>
    <dbReference type="NCBI Taxonomy" id="6280"/>
    <lineage>
        <taxon>Eukaryota</taxon>
        <taxon>Metazoa</taxon>
        <taxon>Ecdysozoa</taxon>
        <taxon>Nematoda</taxon>
        <taxon>Chromadorea</taxon>
        <taxon>Rhabditida</taxon>
        <taxon>Spirurina</taxon>
        <taxon>Spiruromorpha</taxon>
        <taxon>Filarioidea</taxon>
        <taxon>Onchocercidae</taxon>
        <taxon>Brugia</taxon>
    </lineage>
</organism>
<evidence type="ECO:0000256" key="2">
    <source>
        <dbReference type="SAM" id="MobiDB-lite"/>
    </source>
</evidence>
<dbReference type="EMBL" id="UZAD01013145">
    <property type="protein sequence ID" value="VDN90220.1"/>
    <property type="molecule type" value="Genomic_DNA"/>
</dbReference>
<keyword evidence="3" id="KW-0812">Transmembrane</keyword>
<dbReference type="STRING" id="6280.A0A0N4TL27"/>
<keyword evidence="5" id="KW-1185">Reference proteome</keyword>
<dbReference type="PANTHER" id="PTHR24637">
    <property type="entry name" value="COLLAGEN"/>
    <property type="match status" value="1"/>
</dbReference>
<accession>A0A0N4TL27</accession>
<evidence type="ECO:0000313" key="5">
    <source>
        <dbReference type="Proteomes" id="UP000278627"/>
    </source>
</evidence>
<dbReference type="AlphaFoldDB" id="A0A0N4TL27"/>
<keyword evidence="3" id="KW-0472">Membrane</keyword>
<keyword evidence="3" id="KW-1133">Transmembrane helix</keyword>